<gene>
    <name evidence="1" type="ORF">QAD02_010918</name>
</gene>
<sequence>MNSKKVLNSILVISLARCVLADQYDPSLKYIVDYMKNNLLTYQVTVTVTSAEGLCSFSSNIVKVMIDEFSSIVIDKDVCEGIPAVKPLENLWRRAIYQSKLKIVVLEISHMQNVLQELKYALFFLMKYSNNVRGKCIIFLINEGGQSLEPFLRFAWSWDFLDITVVEWVNTTETRTLAATEILASQVLVHIFDPFQDKYTKDRLSNTTDILPQKTKNLHGYNFYADLRGAPGSDVHRRHRESGVKPMKYLKDTLNFTLTYEGVNNSEGSMTSAIDFYRQNVSHEHPIDIFLNLQYFDPRFNVSHPRDYMLEMSYYLLSLVDNAFFYEYHFSILQEKTPEFKMSFNFLTTCVALSAMGLIFLLSSRVMEFDKKIWSPVKIARALMGGTLEDRREIKLAEKILLITLYFVSIVMMTLTSDELLKMAMSTRDVLQCTTLDELADSRMTLHMEKKTSEVLSMFGENDPKLQKIANKSTVILSESGLIMHYKMLEISKWYTDINAYGAVREMYNHYGPDMDQEEEVSLTQRLLIILVPGYVLASIALIWEIFFQSRRPVEFEKLNSKRKRFVRCLVEEAKSKIKQESSREFDLIQSLNELSQSNVMTLVECRPENLSRLPVNSDHRKKNKGCNTKTAEDRLELFRLLELDNALLIAYLDRKKCSRIQMRTHYE</sequence>
<evidence type="ECO:0000313" key="1">
    <source>
        <dbReference type="EMBL" id="KAJ8675132.1"/>
    </source>
</evidence>
<accession>A0ACC2NY56</accession>
<reference evidence="1" key="1">
    <citation type="submission" date="2023-04" db="EMBL/GenBank/DDBJ databases">
        <title>A chromosome-level genome assembly of the parasitoid wasp Eretmocerus hayati.</title>
        <authorList>
            <person name="Zhong Y."/>
            <person name="Liu S."/>
            <person name="Liu Y."/>
        </authorList>
    </citation>
    <scope>NUCLEOTIDE SEQUENCE</scope>
    <source>
        <strain evidence="1">ZJU_SS_LIU_2023</strain>
    </source>
</reference>
<keyword evidence="2" id="KW-1185">Reference proteome</keyword>
<organism evidence="1 2">
    <name type="scientific">Eretmocerus hayati</name>
    <dbReference type="NCBI Taxonomy" id="131215"/>
    <lineage>
        <taxon>Eukaryota</taxon>
        <taxon>Metazoa</taxon>
        <taxon>Ecdysozoa</taxon>
        <taxon>Arthropoda</taxon>
        <taxon>Hexapoda</taxon>
        <taxon>Insecta</taxon>
        <taxon>Pterygota</taxon>
        <taxon>Neoptera</taxon>
        <taxon>Endopterygota</taxon>
        <taxon>Hymenoptera</taxon>
        <taxon>Apocrita</taxon>
        <taxon>Proctotrupomorpha</taxon>
        <taxon>Chalcidoidea</taxon>
        <taxon>Aphelinidae</taxon>
        <taxon>Aphelininae</taxon>
        <taxon>Eretmocerus</taxon>
    </lineage>
</organism>
<name>A0ACC2NY56_9HYME</name>
<proteinExistence type="predicted"/>
<dbReference type="Proteomes" id="UP001239111">
    <property type="component" value="Chromosome 2"/>
</dbReference>
<comment type="caution">
    <text evidence="1">The sequence shown here is derived from an EMBL/GenBank/DDBJ whole genome shotgun (WGS) entry which is preliminary data.</text>
</comment>
<evidence type="ECO:0000313" key="2">
    <source>
        <dbReference type="Proteomes" id="UP001239111"/>
    </source>
</evidence>
<protein>
    <submittedName>
        <fullName evidence="1">Uncharacterized protein</fullName>
    </submittedName>
</protein>
<dbReference type="EMBL" id="CM056742">
    <property type="protein sequence ID" value="KAJ8675132.1"/>
    <property type="molecule type" value="Genomic_DNA"/>
</dbReference>